<accession>A0A4S8Q016</accession>
<dbReference type="EMBL" id="STGU01000003">
    <property type="protein sequence ID" value="THV37353.1"/>
    <property type="molecule type" value="Genomic_DNA"/>
</dbReference>
<dbReference type="NCBIfam" id="TIGR03292">
    <property type="entry name" value="PhnH_redo"/>
    <property type="match status" value="1"/>
</dbReference>
<dbReference type="Gene3D" id="3.40.50.11310">
    <property type="entry name" value="Bacterial phosphonate metabolism protein PhnH"/>
    <property type="match status" value="1"/>
</dbReference>
<dbReference type="RefSeq" id="WP_136539331.1">
    <property type="nucleotide sequence ID" value="NZ_STGU01000003.1"/>
</dbReference>
<dbReference type="AlphaFoldDB" id="A0A4S8Q016"/>
<evidence type="ECO:0000313" key="2">
    <source>
        <dbReference type="Proteomes" id="UP000307378"/>
    </source>
</evidence>
<dbReference type="SUPFAM" id="SSF159709">
    <property type="entry name" value="PhnH-like"/>
    <property type="match status" value="1"/>
</dbReference>
<comment type="caution">
    <text evidence="1">The sequence shown here is derived from an EMBL/GenBank/DDBJ whole genome shotgun (WGS) entry which is preliminary data.</text>
</comment>
<gene>
    <name evidence="1" type="primary">phnH</name>
    <name evidence="1" type="ORF">FAA86_07115</name>
</gene>
<dbReference type="Pfam" id="PF05845">
    <property type="entry name" value="PhnH"/>
    <property type="match status" value="1"/>
</dbReference>
<dbReference type="InterPro" id="IPR008772">
    <property type="entry name" value="Phosphonate_metab_PhnH"/>
</dbReference>
<sequence>MLDLTESLDGGFPDAVTHAQAVFRSVMDATACPGSQGVIDVPVAPPAPLGVAAGAVLLTLCDHDTPIWLTPVLAKSALPGWIGFHTGASLTSTKSDAKFAFVEAGAPVPSLTQFALGTQEYPDRSTTLVVEIAALEGGQPLQLSGPGIRDTAMIAPKGLPETFLRQWADNRAVFPRGVDLVLTCGPRFIALPRTTKIREMEA</sequence>
<dbReference type="GO" id="GO:0019634">
    <property type="term" value="P:organic phosphonate metabolic process"/>
    <property type="evidence" value="ECO:0007669"/>
    <property type="project" value="InterPro"/>
</dbReference>
<dbReference type="Proteomes" id="UP000307378">
    <property type="component" value="Unassembled WGS sequence"/>
</dbReference>
<dbReference type="InterPro" id="IPR038058">
    <property type="entry name" value="PhnH-like_sp"/>
</dbReference>
<protein>
    <submittedName>
        <fullName evidence="1">Phosphonate C-P lyase system protein PhnH</fullName>
    </submittedName>
</protein>
<organism evidence="1 2">
    <name type="scientific">Rhizobium rosettiformans W3</name>
    <dbReference type="NCBI Taxonomy" id="538378"/>
    <lineage>
        <taxon>Bacteria</taxon>
        <taxon>Pseudomonadati</taxon>
        <taxon>Pseudomonadota</taxon>
        <taxon>Alphaproteobacteria</taxon>
        <taxon>Hyphomicrobiales</taxon>
        <taxon>Rhizobiaceae</taxon>
        <taxon>Rhizobium/Agrobacterium group</taxon>
        <taxon>Rhizobium</taxon>
    </lineage>
</organism>
<keyword evidence="1" id="KW-0456">Lyase</keyword>
<name>A0A4S8Q016_9HYPH</name>
<evidence type="ECO:0000313" key="1">
    <source>
        <dbReference type="EMBL" id="THV37353.1"/>
    </source>
</evidence>
<proteinExistence type="predicted"/>
<dbReference type="GO" id="GO:0016829">
    <property type="term" value="F:lyase activity"/>
    <property type="evidence" value="ECO:0007669"/>
    <property type="project" value="UniProtKB-KW"/>
</dbReference>
<reference evidence="1 2" key="1">
    <citation type="submission" date="2019-04" db="EMBL/GenBank/DDBJ databases">
        <title>genome sequence of strain W3.</title>
        <authorList>
            <person name="Gao J."/>
            <person name="Sun J."/>
        </authorList>
    </citation>
    <scope>NUCLEOTIDE SEQUENCE [LARGE SCALE GENOMIC DNA]</scope>
    <source>
        <strain evidence="1 2">W3</strain>
    </source>
</reference>
<dbReference type="PIRSF" id="PIRSF020680">
    <property type="entry name" value="PhnH"/>
    <property type="match status" value="1"/>
</dbReference>